<feature type="region of interest" description="Disordered" evidence="1">
    <location>
        <begin position="245"/>
        <end position="264"/>
    </location>
</feature>
<reference evidence="2 3" key="1">
    <citation type="submission" date="2020-04" db="EMBL/GenBank/DDBJ databases">
        <authorList>
            <person name="De Canck E."/>
        </authorList>
    </citation>
    <scope>NUCLEOTIDE SEQUENCE [LARGE SCALE GENOMIC DNA]</scope>
    <source>
        <strain evidence="2 3">LMG 28614</strain>
    </source>
</reference>
<proteinExistence type="predicted"/>
<evidence type="ECO:0000313" key="2">
    <source>
        <dbReference type="EMBL" id="CAB3793288.1"/>
    </source>
</evidence>
<dbReference type="RefSeq" id="WP_175150886.1">
    <property type="nucleotide sequence ID" value="NZ_CADIKK010000016.1"/>
</dbReference>
<organism evidence="2 3">
    <name type="scientific">Paraburkholderia ultramafica</name>
    <dbReference type="NCBI Taxonomy" id="1544867"/>
    <lineage>
        <taxon>Bacteria</taxon>
        <taxon>Pseudomonadati</taxon>
        <taxon>Pseudomonadota</taxon>
        <taxon>Betaproteobacteria</taxon>
        <taxon>Burkholderiales</taxon>
        <taxon>Burkholderiaceae</taxon>
        <taxon>Paraburkholderia</taxon>
    </lineage>
</organism>
<keyword evidence="3" id="KW-1185">Reference proteome</keyword>
<dbReference type="AlphaFoldDB" id="A0A6S7CM90"/>
<dbReference type="EMBL" id="CADIKK010000016">
    <property type="protein sequence ID" value="CAB3793288.1"/>
    <property type="molecule type" value="Genomic_DNA"/>
</dbReference>
<protein>
    <submittedName>
        <fullName evidence="2">Uncharacterized protein</fullName>
    </submittedName>
</protein>
<name>A0A6S7CM90_9BURK</name>
<gene>
    <name evidence="2" type="ORF">LMG28614_03688</name>
</gene>
<accession>A0A6S7CM90</accession>
<sequence>MKFFRILLHLLTGFVHILIFGWTTALRGIWQNLHNIFTRWWTRRRLPDRARRATDSRCVPINEPAFKHPDPLIYSQYDLMARGYAVTWDNPDIELRKGGAVVPSWAIEPATDYEIVARIWNGAPDAVVVALPVIFSYLSFGIGVKINPIGATSVPRLGVKGGPDHPAFASIAWKTPSTPGHYCLLAFLAPTDDTNYNNNLGQENVLVGKAASPANVTFQLGNQSSRDQRFRFEVDIYAIPPVASCDPGRQQPLQPPKNLPLMDATRPTVPPVHDRKNYPLPAGWTVDIQPPEPSLAPGDEMTIAVEITPPPGFTGRLPVNVHAFDGQGLAGGVTLYVEVP</sequence>
<dbReference type="Proteomes" id="UP000494365">
    <property type="component" value="Unassembled WGS sequence"/>
</dbReference>
<evidence type="ECO:0000313" key="3">
    <source>
        <dbReference type="Proteomes" id="UP000494365"/>
    </source>
</evidence>
<evidence type="ECO:0000256" key="1">
    <source>
        <dbReference type="SAM" id="MobiDB-lite"/>
    </source>
</evidence>